<dbReference type="InterPro" id="IPR036388">
    <property type="entry name" value="WH-like_DNA-bd_sf"/>
</dbReference>
<dbReference type="PRINTS" id="PR00598">
    <property type="entry name" value="HTHMARR"/>
</dbReference>
<dbReference type="Gene3D" id="1.10.10.10">
    <property type="entry name" value="Winged helix-like DNA-binding domain superfamily/Winged helix DNA-binding domain"/>
    <property type="match status" value="1"/>
</dbReference>
<dbReference type="Pfam" id="PF12802">
    <property type="entry name" value="MarR_2"/>
    <property type="match status" value="1"/>
</dbReference>
<dbReference type="SUPFAM" id="SSF46785">
    <property type="entry name" value="Winged helix' DNA-binding domain"/>
    <property type="match status" value="1"/>
</dbReference>
<dbReference type="RefSeq" id="WP_211298291.1">
    <property type="nucleotide sequence ID" value="NZ_PVZF01000001.1"/>
</dbReference>
<keyword evidence="1" id="KW-0805">Transcription regulation</keyword>
<dbReference type="PANTHER" id="PTHR33164">
    <property type="entry name" value="TRANSCRIPTIONAL REGULATOR, MARR FAMILY"/>
    <property type="match status" value="1"/>
</dbReference>
<dbReference type="PROSITE" id="PS50995">
    <property type="entry name" value="HTH_MARR_2"/>
    <property type="match status" value="1"/>
</dbReference>
<evidence type="ECO:0000259" key="4">
    <source>
        <dbReference type="PROSITE" id="PS50995"/>
    </source>
</evidence>
<dbReference type="EMBL" id="PVZF01000001">
    <property type="protein sequence ID" value="PRY18066.1"/>
    <property type="molecule type" value="Genomic_DNA"/>
</dbReference>
<name>A0A2T0RA69_9ACTN</name>
<evidence type="ECO:0000313" key="6">
    <source>
        <dbReference type="Proteomes" id="UP000238083"/>
    </source>
</evidence>
<evidence type="ECO:0000256" key="1">
    <source>
        <dbReference type="ARBA" id="ARBA00023015"/>
    </source>
</evidence>
<dbReference type="InterPro" id="IPR039422">
    <property type="entry name" value="MarR/SlyA-like"/>
</dbReference>
<dbReference type="GO" id="GO:0006950">
    <property type="term" value="P:response to stress"/>
    <property type="evidence" value="ECO:0007669"/>
    <property type="project" value="TreeGrafter"/>
</dbReference>
<sequence length="147" mass="16005">MSEDGPDGRTRAAVDAWESVFRLQATMLRRFAAQDVWGGLSVREYDVLYTLARCGGRSRLGELSEDAYLPQPSLSRLVDRLAAQGLLTREPDPRDGRGVVVVLTPEGAARQREIGGRHAAGIAREFAGLSAQELTELTRLCAKLLPG</sequence>
<dbReference type="AlphaFoldDB" id="A0A2T0RA69"/>
<dbReference type="SMART" id="SM00347">
    <property type="entry name" value="HTH_MARR"/>
    <property type="match status" value="1"/>
</dbReference>
<dbReference type="InterPro" id="IPR000835">
    <property type="entry name" value="HTH_MarR-typ"/>
</dbReference>
<dbReference type="GO" id="GO:0003700">
    <property type="term" value="F:DNA-binding transcription factor activity"/>
    <property type="evidence" value="ECO:0007669"/>
    <property type="project" value="InterPro"/>
</dbReference>
<dbReference type="PROSITE" id="PS01117">
    <property type="entry name" value="HTH_MARR_1"/>
    <property type="match status" value="1"/>
</dbReference>
<accession>A0A2T0RA69</accession>
<keyword evidence="3" id="KW-0804">Transcription</keyword>
<dbReference type="InterPro" id="IPR036390">
    <property type="entry name" value="WH_DNA-bd_sf"/>
</dbReference>
<reference evidence="5 6" key="1">
    <citation type="submission" date="2018-03" db="EMBL/GenBank/DDBJ databases">
        <title>Genomic Encyclopedia of Archaeal and Bacterial Type Strains, Phase II (KMG-II): from individual species to whole genera.</title>
        <authorList>
            <person name="Goeker M."/>
        </authorList>
    </citation>
    <scope>NUCLEOTIDE SEQUENCE [LARGE SCALE GENOMIC DNA]</scope>
    <source>
        <strain evidence="5 6">DSM 19711</strain>
    </source>
</reference>
<dbReference type="InterPro" id="IPR023187">
    <property type="entry name" value="Tscrpt_reg_MarR-type_CS"/>
</dbReference>
<dbReference type="GO" id="GO:0003677">
    <property type="term" value="F:DNA binding"/>
    <property type="evidence" value="ECO:0007669"/>
    <property type="project" value="UniProtKB-KW"/>
</dbReference>
<evidence type="ECO:0000256" key="2">
    <source>
        <dbReference type="ARBA" id="ARBA00023125"/>
    </source>
</evidence>
<keyword evidence="6" id="KW-1185">Reference proteome</keyword>
<gene>
    <name evidence="5" type="ORF">CLV37_101310</name>
</gene>
<dbReference type="Proteomes" id="UP000238083">
    <property type="component" value="Unassembled WGS sequence"/>
</dbReference>
<dbReference type="PANTHER" id="PTHR33164:SF43">
    <property type="entry name" value="HTH-TYPE TRANSCRIPTIONAL REPRESSOR YETL"/>
    <property type="match status" value="1"/>
</dbReference>
<evidence type="ECO:0000313" key="5">
    <source>
        <dbReference type="EMBL" id="PRY18066.1"/>
    </source>
</evidence>
<organism evidence="5 6">
    <name type="scientific">Kineococcus rhizosphaerae</name>
    <dbReference type="NCBI Taxonomy" id="559628"/>
    <lineage>
        <taxon>Bacteria</taxon>
        <taxon>Bacillati</taxon>
        <taxon>Actinomycetota</taxon>
        <taxon>Actinomycetes</taxon>
        <taxon>Kineosporiales</taxon>
        <taxon>Kineosporiaceae</taxon>
        <taxon>Kineococcus</taxon>
    </lineage>
</organism>
<protein>
    <submittedName>
        <fullName evidence="5">MarR family transcriptional regulator</fullName>
    </submittedName>
</protein>
<proteinExistence type="predicted"/>
<comment type="caution">
    <text evidence="5">The sequence shown here is derived from an EMBL/GenBank/DDBJ whole genome shotgun (WGS) entry which is preliminary data.</text>
</comment>
<feature type="domain" description="HTH marR-type" evidence="4">
    <location>
        <begin position="1"/>
        <end position="146"/>
    </location>
</feature>
<keyword evidence="2" id="KW-0238">DNA-binding</keyword>
<evidence type="ECO:0000256" key="3">
    <source>
        <dbReference type="ARBA" id="ARBA00023163"/>
    </source>
</evidence>